<feature type="transmembrane region" description="Helical" evidence="1">
    <location>
        <begin position="61"/>
        <end position="84"/>
    </location>
</feature>
<name>A0A1G2HL26_9BACT</name>
<keyword evidence="1" id="KW-0812">Transmembrane</keyword>
<keyword evidence="1" id="KW-1133">Transmembrane helix</keyword>
<proteinExistence type="predicted"/>
<dbReference type="InterPro" id="IPR043993">
    <property type="entry name" value="T4SS_pilin"/>
</dbReference>
<dbReference type="EMBL" id="MHOM01000042">
    <property type="protein sequence ID" value="OGZ63119.1"/>
    <property type="molecule type" value="Genomic_DNA"/>
</dbReference>
<protein>
    <submittedName>
        <fullName evidence="2">Uncharacterized protein</fullName>
    </submittedName>
</protein>
<evidence type="ECO:0000313" key="2">
    <source>
        <dbReference type="EMBL" id="OGZ63119.1"/>
    </source>
</evidence>
<sequence>MIINNPPKFYKIKFWRAAKMKKIILSLVALSVLAMPVLALAQPSVTITSIDDLVDAVKRPLWIIFGLIALIAFVIAGILFLTAAGSPEKIAQARTAFLWGVVGVVVGIVAYSIVTIIETAL</sequence>
<evidence type="ECO:0000313" key="3">
    <source>
        <dbReference type="Proteomes" id="UP000177190"/>
    </source>
</evidence>
<gene>
    <name evidence="2" type="ORF">A2812_02320</name>
</gene>
<reference evidence="2 3" key="1">
    <citation type="journal article" date="2016" name="Nat. Commun.">
        <title>Thousands of microbial genomes shed light on interconnected biogeochemical processes in an aquifer system.</title>
        <authorList>
            <person name="Anantharaman K."/>
            <person name="Brown C.T."/>
            <person name="Hug L.A."/>
            <person name="Sharon I."/>
            <person name="Castelle C.J."/>
            <person name="Probst A.J."/>
            <person name="Thomas B.C."/>
            <person name="Singh A."/>
            <person name="Wilkins M.J."/>
            <person name="Karaoz U."/>
            <person name="Brodie E.L."/>
            <person name="Williams K.H."/>
            <person name="Hubbard S.S."/>
            <person name="Banfield J.F."/>
        </authorList>
    </citation>
    <scope>NUCLEOTIDE SEQUENCE [LARGE SCALE GENOMIC DNA]</scope>
</reference>
<organism evidence="2 3">
    <name type="scientific">Candidatus Staskawiczbacteria bacterium RIFCSPHIGHO2_01_FULL_36_16</name>
    <dbReference type="NCBI Taxonomy" id="1802200"/>
    <lineage>
        <taxon>Bacteria</taxon>
        <taxon>Candidatus Staskawicziibacteriota</taxon>
    </lineage>
</organism>
<comment type="caution">
    <text evidence="2">The sequence shown here is derived from an EMBL/GenBank/DDBJ whole genome shotgun (WGS) entry which is preliminary data.</text>
</comment>
<accession>A0A1G2HL26</accession>
<dbReference type="Pfam" id="PF18895">
    <property type="entry name" value="T4SS_pilin"/>
    <property type="match status" value="1"/>
</dbReference>
<keyword evidence="1" id="KW-0472">Membrane</keyword>
<feature type="transmembrane region" description="Helical" evidence="1">
    <location>
        <begin position="96"/>
        <end position="117"/>
    </location>
</feature>
<dbReference type="STRING" id="1802200.A2812_02320"/>
<dbReference type="Proteomes" id="UP000177190">
    <property type="component" value="Unassembled WGS sequence"/>
</dbReference>
<dbReference type="AlphaFoldDB" id="A0A1G2HL26"/>
<evidence type="ECO:0000256" key="1">
    <source>
        <dbReference type="SAM" id="Phobius"/>
    </source>
</evidence>